<dbReference type="PANTHER" id="PTHR36071:SF1">
    <property type="entry name" value="DNA DOUBLE-STRAND BREAK REPAIR PROTEIN"/>
    <property type="match status" value="1"/>
</dbReference>
<sequence length="202" mass="22745">MGFTFEDAKRLWALVRRQDAMVDKKRRWLESMIPGPDGRTRLVKRPKFLKDVSTHYAPRAEDAPCRSEEVLRKLCGRTEGSGGTGHYKDNEVVGGKTAVANHLKTLVCSDNISEVCDETSKVAHMLIREISDKWLLMKNGEMDELNRQYLGGGLVSPDSQDAIGFPSTARKNLKGDILVHAVERLLPNLPKSCIDKIKRIMR</sequence>
<dbReference type="Proteomes" id="UP000479710">
    <property type="component" value="Unassembled WGS sequence"/>
</dbReference>
<dbReference type="OrthoDB" id="767974at2759"/>
<proteinExistence type="predicted"/>
<dbReference type="PANTHER" id="PTHR36071">
    <property type="entry name" value="DNA DOUBLE-STRAND BREAK REPAIR PROTEIN"/>
    <property type="match status" value="1"/>
</dbReference>
<evidence type="ECO:0000313" key="1">
    <source>
        <dbReference type="EMBL" id="KAF0933542.1"/>
    </source>
</evidence>
<keyword evidence="2" id="KW-1185">Reference proteome</keyword>
<dbReference type="AlphaFoldDB" id="A0A6G1F9P8"/>
<organism evidence="1 2">
    <name type="scientific">Oryza meyeriana var. granulata</name>
    <dbReference type="NCBI Taxonomy" id="110450"/>
    <lineage>
        <taxon>Eukaryota</taxon>
        <taxon>Viridiplantae</taxon>
        <taxon>Streptophyta</taxon>
        <taxon>Embryophyta</taxon>
        <taxon>Tracheophyta</taxon>
        <taxon>Spermatophyta</taxon>
        <taxon>Magnoliopsida</taxon>
        <taxon>Liliopsida</taxon>
        <taxon>Poales</taxon>
        <taxon>Poaceae</taxon>
        <taxon>BOP clade</taxon>
        <taxon>Oryzoideae</taxon>
        <taxon>Oryzeae</taxon>
        <taxon>Oryzinae</taxon>
        <taxon>Oryza</taxon>
        <taxon>Oryza meyeriana</taxon>
    </lineage>
</organism>
<evidence type="ECO:0000313" key="2">
    <source>
        <dbReference type="Proteomes" id="UP000479710"/>
    </source>
</evidence>
<comment type="caution">
    <text evidence="1">The sequence shown here is derived from an EMBL/GenBank/DDBJ whole genome shotgun (WGS) entry which is preliminary data.</text>
</comment>
<accession>A0A6G1F9P8</accession>
<dbReference type="EMBL" id="SPHZ02000001">
    <property type="protein sequence ID" value="KAF0933542.1"/>
    <property type="molecule type" value="Genomic_DNA"/>
</dbReference>
<reference evidence="1 2" key="1">
    <citation type="submission" date="2019-11" db="EMBL/GenBank/DDBJ databases">
        <title>Whole genome sequence of Oryza granulata.</title>
        <authorList>
            <person name="Li W."/>
        </authorList>
    </citation>
    <scope>NUCLEOTIDE SEQUENCE [LARGE SCALE GENOMIC DNA]</scope>
    <source>
        <strain evidence="2">cv. Menghai</strain>
        <tissue evidence="1">Leaf</tissue>
    </source>
</reference>
<protein>
    <submittedName>
        <fullName evidence="1">Uncharacterized protein</fullName>
    </submittedName>
</protein>
<name>A0A6G1F9P8_9ORYZ</name>
<gene>
    <name evidence="1" type="ORF">E2562_018800</name>
</gene>